<dbReference type="RefSeq" id="WP_119140631.1">
    <property type="nucleotide sequence ID" value="NZ_CBCSFL010000026.1"/>
</dbReference>
<evidence type="ECO:0000313" key="2">
    <source>
        <dbReference type="Proteomes" id="UP000263595"/>
    </source>
</evidence>
<dbReference type="EMBL" id="UNOZ01000013">
    <property type="protein sequence ID" value="SYX89906.1"/>
    <property type="molecule type" value="Genomic_DNA"/>
</dbReference>
<name>A0A383RTT5_9PSED</name>
<sequence length="148" mass="15958">MSTEKMVRVPESRLRDIARDLRDLACADYPATPIEDQAILQIFSNNGEPALGGAGATFNEEQALKAAREILSLLPVDPAEVERLRAELAESDRAFVAVSRKLAERDALLRDWLQGNGSVISLDMLTTDLLAEAASASAGHSVEPSKKA</sequence>
<reference evidence="2" key="1">
    <citation type="submission" date="2018-08" db="EMBL/GenBank/DDBJ databases">
        <authorList>
            <person name="Blom J."/>
        </authorList>
    </citation>
    <scope>NUCLEOTIDE SEQUENCE [LARGE SCALE GENOMIC DNA]</scope>
    <source>
        <strain evidence="2">CCOS 865</strain>
    </source>
</reference>
<accession>A0A383RTT5</accession>
<proteinExistence type="predicted"/>
<keyword evidence="2" id="KW-1185">Reference proteome</keyword>
<dbReference type="AlphaFoldDB" id="A0A383RTT5"/>
<organism evidence="1 2">
    <name type="scientific">Pseudomonas reidholzensis</name>
    <dbReference type="NCBI Taxonomy" id="1785162"/>
    <lineage>
        <taxon>Bacteria</taxon>
        <taxon>Pseudomonadati</taxon>
        <taxon>Pseudomonadota</taxon>
        <taxon>Gammaproteobacteria</taxon>
        <taxon>Pseudomonadales</taxon>
        <taxon>Pseudomonadaceae</taxon>
        <taxon>Pseudomonas</taxon>
    </lineage>
</organism>
<evidence type="ECO:0000313" key="1">
    <source>
        <dbReference type="EMBL" id="SYX89906.1"/>
    </source>
</evidence>
<gene>
    <name evidence="1" type="ORF">CCOS865_02172</name>
</gene>
<dbReference type="Proteomes" id="UP000263595">
    <property type="component" value="Unassembled WGS sequence"/>
</dbReference>
<protein>
    <submittedName>
        <fullName evidence="1">Uncharacterized protein</fullName>
    </submittedName>
</protein>